<accession>A0AAF3J6G6</accession>
<organism evidence="3 4">
    <name type="scientific">Mesorhabditis belari</name>
    <dbReference type="NCBI Taxonomy" id="2138241"/>
    <lineage>
        <taxon>Eukaryota</taxon>
        <taxon>Metazoa</taxon>
        <taxon>Ecdysozoa</taxon>
        <taxon>Nematoda</taxon>
        <taxon>Chromadorea</taxon>
        <taxon>Rhabditida</taxon>
        <taxon>Rhabditina</taxon>
        <taxon>Rhabditomorpha</taxon>
        <taxon>Rhabditoidea</taxon>
        <taxon>Rhabditidae</taxon>
        <taxon>Mesorhabditinae</taxon>
        <taxon>Mesorhabditis</taxon>
    </lineage>
</organism>
<dbReference type="Pfam" id="PF21044">
    <property type="entry name" value="CIP2A_N"/>
    <property type="match status" value="1"/>
</dbReference>
<evidence type="ECO:0000259" key="2">
    <source>
        <dbReference type="Pfam" id="PF21044"/>
    </source>
</evidence>
<evidence type="ECO:0000256" key="1">
    <source>
        <dbReference type="SAM" id="Coils"/>
    </source>
</evidence>
<feature type="coiled-coil region" evidence="1">
    <location>
        <begin position="261"/>
        <end position="320"/>
    </location>
</feature>
<dbReference type="WBParaSite" id="MBELARI_LOCUS19187">
    <property type="protein sequence ID" value="MBELARI_LOCUS19187"/>
    <property type="gene ID" value="MBELARI_LOCUS19187"/>
</dbReference>
<dbReference type="PANTHER" id="PTHR23161">
    <property type="entry name" value="PROTEIN CIP2A"/>
    <property type="match status" value="1"/>
</dbReference>
<feature type="domain" description="CIP2A N-terminal" evidence="2">
    <location>
        <begin position="27"/>
        <end position="107"/>
    </location>
</feature>
<proteinExistence type="predicted"/>
<name>A0AAF3J6G6_9BILA</name>
<sequence>MTNPIAVQMHKPPQSRNEILPIWSEHGASIILELLRLLAALKDTSKAHKDQYWRSLRDERLVPFLGFALTNGRHEQVYNALVVLNHCAQVHDFPTRRLADMIASNIIEKRLKENPLSSSASLNTSNEARRSTETEVIFEPINQELNGKNVRKVLDDVLDRLRRDFDHGALKQSDVVAVYEGKIAQMLRKEKSLKISKMRTLITENERLVDEKMKTEKELFDALTAKDLLVEENRREVDLSGQLRQAAKEMKEKFERASTLALEKQQRCEELLEEKKVLTADLAESRQQSATLSVNKDNEIDELKKSLSETRKRAVFSEEELHACKEKLTRAVGGREQKEEEMRRNFEIERVQYQKDFSAMKNRLEAEKKEMQERLSLVEAECEKTRQEIERVKRIREEMLKLAGNF</sequence>
<keyword evidence="1" id="KW-0175">Coiled coil</keyword>
<keyword evidence="3" id="KW-1185">Reference proteome</keyword>
<evidence type="ECO:0000313" key="4">
    <source>
        <dbReference type="WBParaSite" id="MBELARI_LOCUS19187"/>
    </source>
</evidence>
<feature type="coiled-coil region" evidence="1">
    <location>
        <begin position="350"/>
        <end position="402"/>
    </location>
</feature>
<protein>
    <recommendedName>
        <fullName evidence="2">CIP2A N-terminal domain-containing protein</fullName>
    </recommendedName>
</protein>
<dbReference type="AlphaFoldDB" id="A0AAF3J6G6"/>
<dbReference type="Proteomes" id="UP000887575">
    <property type="component" value="Unassembled WGS sequence"/>
</dbReference>
<dbReference type="InterPro" id="IPR048701">
    <property type="entry name" value="CIP2A_N"/>
</dbReference>
<evidence type="ECO:0000313" key="3">
    <source>
        <dbReference type="Proteomes" id="UP000887575"/>
    </source>
</evidence>
<reference evidence="4" key="1">
    <citation type="submission" date="2024-02" db="UniProtKB">
        <authorList>
            <consortium name="WormBaseParasite"/>
        </authorList>
    </citation>
    <scope>IDENTIFICATION</scope>
</reference>
<dbReference type="InterPro" id="IPR042510">
    <property type="entry name" value="CIP2A"/>
</dbReference>
<dbReference type="PANTHER" id="PTHR23161:SF2">
    <property type="entry name" value="PROTEIN CIP2A"/>
    <property type="match status" value="1"/>
</dbReference>